<dbReference type="Pfam" id="PF03382">
    <property type="entry name" value="DUF285"/>
    <property type="match status" value="6"/>
</dbReference>
<feature type="signal peptide" evidence="2">
    <location>
        <begin position="1"/>
        <end position="24"/>
    </location>
</feature>
<keyword evidence="4" id="KW-1185">Reference proteome</keyword>
<reference evidence="3 4" key="1">
    <citation type="submission" date="2023-02" db="EMBL/GenBank/DDBJ databases">
        <title>Antimicrobial susceptibility testing and tentative epidemiological cut-off values for Lactobacillaceae family species intended for ingestion.</title>
        <authorList>
            <person name="Noehr-Meldgaard K."/>
            <person name="Struve C."/>
            <person name="Ingmer H."/>
            <person name="Koza A."/>
            <person name="Al-Nakeeb K."/>
            <person name="Agersoe Y."/>
        </authorList>
    </citation>
    <scope>NUCLEOTIDE SEQUENCE [LARGE SCALE GENOMIC DNA]</scope>
    <source>
        <strain evidence="3 4">DSM 20193</strain>
    </source>
</reference>
<dbReference type="GeneID" id="64343760"/>
<accession>A0ABT6HCB0</accession>
<gene>
    <name evidence="3" type="ORF">P1N92_06315</name>
</gene>
<dbReference type="InterPro" id="IPR011889">
    <property type="entry name" value="Liste_lipo_26"/>
</dbReference>
<keyword evidence="2" id="KW-0732">Signal</keyword>
<evidence type="ECO:0000256" key="2">
    <source>
        <dbReference type="SAM" id="SignalP"/>
    </source>
</evidence>
<dbReference type="Proteomes" id="UP001529201">
    <property type="component" value="Unassembled WGS sequence"/>
</dbReference>
<protein>
    <submittedName>
        <fullName evidence="3">BspA family leucine-rich repeat surface protein</fullName>
    </submittedName>
</protein>
<dbReference type="InterPro" id="IPR005046">
    <property type="entry name" value="DUF285"/>
</dbReference>
<feature type="chain" id="PRO_5047491921" evidence="2">
    <location>
        <begin position="25"/>
        <end position="1200"/>
    </location>
</feature>
<dbReference type="SUPFAM" id="SSF52047">
    <property type="entry name" value="RNI-like"/>
    <property type="match status" value="3"/>
</dbReference>
<dbReference type="Gene3D" id="3.80.10.10">
    <property type="entry name" value="Ribonuclease Inhibitor"/>
    <property type="match status" value="5"/>
</dbReference>
<evidence type="ECO:0000313" key="4">
    <source>
        <dbReference type="Proteomes" id="UP001529201"/>
    </source>
</evidence>
<feature type="compositionally biased region" description="Low complexity" evidence="1">
    <location>
        <begin position="106"/>
        <end position="125"/>
    </location>
</feature>
<organism evidence="3 4">
    <name type="scientific">Leuconostoc pseudomesenteroides</name>
    <dbReference type="NCBI Taxonomy" id="33968"/>
    <lineage>
        <taxon>Bacteria</taxon>
        <taxon>Bacillati</taxon>
        <taxon>Bacillota</taxon>
        <taxon>Bacilli</taxon>
        <taxon>Lactobacillales</taxon>
        <taxon>Lactobacillaceae</taxon>
        <taxon>Leuconostoc</taxon>
    </lineage>
</organism>
<evidence type="ECO:0000256" key="1">
    <source>
        <dbReference type="SAM" id="MobiDB-lite"/>
    </source>
</evidence>
<dbReference type="PANTHER" id="PTHR45752:SF187">
    <property type="entry name" value="LEUCINE-RICH REPEAT AND IQ DOMAIN-CONTAINING PROTEIN 4"/>
    <property type="match status" value="1"/>
</dbReference>
<dbReference type="PANTHER" id="PTHR45752">
    <property type="entry name" value="LEUCINE-RICH REPEAT-CONTAINING"/>
    <property type="match status" value="1"/>
</dbReference>
<dbReference type="NCBIfam" id="TIGR02167">
    <property type="entry name" value="Liste_lipo_26"/>
    <property type="match status" value="16"/>
</dbReference>
<comment type="caution">
    <text evidence="3">The sequence shown here is derived from an EMBL/GenBank/DDBJ whole genome shotgun (WGS) entry which is preliminary data.</text>
</comment>
<dbReference type="InterPro" id="IPR050715">
    <property type="entry name" value="LRR-SigEffector_domain"/>
</dbReference>
<proteinExistence type="predicted"/>
<feature type="region of interest" description="Disordered" evidence="1">
    <location>
        <begin position="61"/>
        <end position="125"/>
    </location>
</feature>
<dbReference type="RefSeq" id="WP_010278742.1">
    <property type="nucleotide sequence ID" value="NZ_CP065993.1"/>
</dbReference>
<dbReference type="EMBL" id="JARGDN010000006">
    <property type="protein sequence ID" value="MDG9733731.1"/>
    <property type="molecule type" value="Genomic_DNA"/>
</dbReference>
<dbReference type="InterPro" id="IPR032675">
    <property type="entry name" value="LRR_dom_sf"/>
</dbReference>
<evidence type="ECO:0000313" key="3">
    <source>
        <dbReference type="EMBL" id="MDG9733731.1"/>
    </source>
</evidence>
<sequence length="1200" mass="133065">MRLNKQFYLPILITLLTVTGPVQAVTAAEVMTADDVKTDTKLRLPNDGRSDLQELIQRVVTGDTGDGQPTEPEPDEPETPEVAQAEQPEETDPPVEQPTVAKADSKPASSAKAPRGITTNTNGTSTWTFDSDTGLLVFGAGQLAQRIDQNLVAADLVATQVKKIQFEANVTVDPNVTYLFANLGQLSEFIDLQNFDTSNVTSMAYWFYNSKGLTNPDFSLLNTSNVTNMSYMFYGTLATSLDLSAWNVDKVTTFAYMFSGATALTTLNLSSWGAHRTATNVNMSYMLDATSALTNLVLTNFKTTNVINMSVMFRSTGLTNLDLSDWDVTKVTNFSNMFTGVMSKLETLNLSGWGLNRTATDVNMSYMFSNNGGLTNLNLTNFKTTNVTTMAYMFQLSALTSLDLSDWDVTKVTSFNYMFQSATKLTTLHLSNWGVNRTARNVSMDYMFDATSALTSLTLANFKTTNVISMNYMFRGIVLTNLALSDWDVTQVTMFSHMFTNASKLTDLDLSNWGANRTASTVGMSYMFSGTSALTNLTLTNFQTTNVTNMSYMFQYTGLTELDLHTWNVAKVTTFANMFQKAKITALNLSSWRNNDSSVTTSMAYMFDGTSTLTTLNLSNFKTASVTNMSYTFRATGLTELDLSNWDVNKVTSFTYMFYGADKLITLDVSNWGDNRSAASVVMDYMFAYTSALTSLNLTNFKTDNVTTMAYMFSATALTTLDLHSWNVDTVLTFQGMFLSAKFTTLDLSNWGENRSANNVIMSSMFQNTPNLKNLTLTNFKTTNVINMTQMFYVTSLEKLDLHNWDVNQVTSFQVMFYDASQLTDLDLSGWGSERSATDVKMNGMFNRTSKLNNLTLVDFKTTNVIDMAEMFSNTHLTDLNINKWDVSQVTTFRHMFYNAGQLTNLNLSGWGQERNATNVSMESMFQNTASLKSVNFANFNTSNVSTMKNMFAYSGVVTLDLSSWQTNSLQSCETMFSNTNHLWKITLGKNTMFLADPSFRVAPATKTIFSDNGQNYKTTAASWQEVGSGTVHNPKGTLVSTTDMWNSEATRPVTYVWAQAPTIDAASNIVFGTLNASDFGGGKLPIATNMSTGKLDLINLEAAITYDITVAQTSDWEANGTTDKITRHDLKLMYGDDELSDHATTFWQGQSENSQKSVSLNHNPDKSFRLSLNPATIIKSSLLDKQLQSTLTWSFNDTP</sequence>
<name>A0ABT6HCB0_LEUPS</name>